<comment type="caution">
    <text evidence="2">The sequence shown here is derived from an EMBL/GenBank/DDBJ whole genome shotgun (WGS) entry which is preliminary data.</text>
</comment>
<name>A0A8H4VF13_9HYPO</name>
<dbReference type="EMBL" id="JAACLJ010000002">
    <property type="protein sequence ID" value="KAF4591776.1"/>
    <property type="molecule type" value="Genomic_DNA"/>
</dbReference>
<evidence type="ECO:0000313" key="3">
    <source>
        <dbReference type="Proteomes" id="UP000562929"/>
    </source>
</evidence>
<protein>
    <submittedName>
        <fullName evidence="2">Uncharacterized protein</fullName>
    </submittedName>
</protein>
<organism evidence="2 3">
    <name type="scientific">Ophiocordyceps camponoti-floridani</name>
    <dbReference type="NCBI Taxonomy" id="2030778"/>
    <lineage>
        <taxon>Eukaryota</taxon>
        <taxon>Fungi</taxon>
        <taxon>Dikarya</taxon>
        <taxon>Ascomycota</taxon>
        <taxon>Pezizomycotina</taxon>
        <taxon>Sordariomycetes</taxon>
        <taxon>Hypocreomycetidae</taxon>
        <taxon>Hypocreales</taxon>
        <taxon>Ophiocordycipitaceae</taxon>
        <taxon>Ophiocordyceps</taxon>
    </lineage>
</organism>
<dbReference type="EMBL" id="JAACLJ010000011">
    <property type="protein sequence ID" value="KAF4580357.1"/>
    <property type="molecule type" value="Genomic_DNA"/>
</dbReference>
<evidence type="ECO:0000313" key="2">
    <source>
        <dbReference type="EMBL" id="KAF4591776.1"/>
    </source>
</evidence>
<reference evidence="2 3" key="1">
    <citation type="journal article" date="2020" name="G3 (Bethesda)">
        <title>Genetic Underpinnings of Host Manipulation by Ophiocordyceps as Revealed by Comparative Transcriptomics.</title>
        <authorList>
            <person name="Will I."/>
            <person name="Das B."/>
            <person name="Trinh T."/>
            <person name="Brachmann A."/>
            <person name="Ohm R.A."/>
            <person name="de Bekker C."/>
        </authorList>
    </citation>
    <scope>NUCLEOTIDE SEQUENCE [LARGE SCALE GENOMIC DNA]</scope>
    <source>
        <strain evidence="2 3">EC05</strain>
    </source>
</reference>
<dbReference type="Proteomes" id="UP000562929">
    <property type="component" value="Unassembled WGS sequence"/>
</dbReference>
<sequence length="76" mass="9020">MDSDTSSTIPLCNRNHKIDGREIAQDYLRRRLSSFSHDRRSRWQFREQWTATIHQHATQSPRIGQSLVETIQSFHP</sequence>
<gene>
    <name evidence="2" type="ORF">GQ602_002075</name>
    <name evidence="1" type="ORF">GQ602_007417</name>
</gene>
<proteinExistence type="predicted"/>
<keyword evidence="3" id="KW-1185">Reference proteome</keyword>
<dbReference type="AlphaFoldDB" id="A0A8H4VF13"/>
<evidence type="ECO:0000313" key="1">
    <source>
        <dbReference type="EMBL" id="KAF4580357.1"/>
    </source>
</evidence>
<accession>A0A8H4VF13</accession>